<protein>
    <submittedName>
        <fullName evidence="1">Multidrug efflux pump subunit AcrB</fullName>
    </submittedName>
</protein>
<dbReference type="GO" id="GO:0005886">
    <property type="term" value="C:plasma membrane"/>
    <property type="evidence" value="ECO:0007669"/>
    <property type="project" value="TreeGrafter"/>
</dbReference>
<sequence length="1050" mass="114585">MNLIRFALRKPISIMVMVLGLLFFGIRSAKDIQVDILPEMNLPVVYIAHSFNGYTPEQMEGYFTKMYVNMMLFTNGIKSIETKNTQGLTLMKVNFYEGTEMGQAIAQLSALSNRSQVFLPPGAPPPFIIRFDASSQPVGQLVFRSPTKTNNQLQDIANFTARPFLIAIPGLTTAPPFGGSPRTIEINVDPTKLRAHNMSPEQIVEAISRQNVTSPAGNIYIDDTNYLTPTNNTLKTVEEFGDIPLFKGQVENVYVRDVATVKDGADITTGYALIDGKRSVYINVAKSGKASTYDVVQNLKKTIPNIQRNLPDDVTISYEFDQSVYVINAVKSLIVEGVLGALLTGLMVLLFLKDTRAAIIVILTIPVSIISGVLFLKLFGQTINIMSLSGLALAIGILVDESTVTIENIHQHFAMRKSKAQAIWDACKEVAFPKLLILLCILAVFAPALMMSGIPGSLFKPLALAIGFSMLVSFLMSQTFVPVMANWMMKNKHQEVDTHKVGAFDRFKVKFLDFLSTLMKGKKWIVSISLVTIVAVVAALYLYIGKDVLPAVNSSQFQVRITAPEGTRIEKTEQKVKGVLKELEHLIGKEKIAISSVYVGQHPSTFAVSPIYLYNAGPHEALMQVALRDFKGSTDELKDKIRMHLKQKMPELRLSFEPIELTDKILSQGANTPVEIRISGMMKKMNMMTAKKLLAKLQELDYLRDQQIPQSMNYPALEINIDRTRAAQLGLDAQDIAKSLVASTASSRYTSKNMWVGGMMGIAYDVQVQMPQHLLNSKDELANIPLSKNAERPVLGDVATITPKKALGESYNLGTMGYTTVTANVHQADLARAQKDIETAIASLGELPKGVNIQLAGLTPVLDETMTGLASGLLIAIVVIFLILSANFQSFRVSLVVLTTVPFVVMGALLLLLLTGSTINLQSYMGIIMSVGVSIANAVLLISNAETLRLQSGNALQAAITAAGVRIRPIIMTTLAMMAGMLPMAIGFGEGGDQVSPLGRAVIGGLFASTFSVLILLPLVFAWIQGKAATQSPSLDPEDEQSIHYNQLSK</sequence>
<dbReference type="InterPro" id="IPR027463">
    <property type="entry name" value="AcrB_DN_DC_subdom"/>
</dbReference>
<name>A0A1X7IKM3_9SPHI</name>
<dbReference type="PANTHER" id="PTHR32063:SF8">
    <property type="entry name" value="CATION EFFLUX PROTEIN"/>
    <property type="match status" value="1"/>
</dbReference>
<dbReference type="SUPFAM" id="SSF82693">
    <property type="entry name" value="Multidrug efflux transporter AcrB pore domain, PN1, PN2, PC1 and PC2 subdomains"/>
    <property type="match status" value="2"/>
</dbReference>
<gene>
    <name evidence="1" type="ORF">SAMN05660862_0959</name>
</gene>
<dbReference type="Proteomes" id="UP000192980">
    <property type="component" value="Unassembled WGS sequence"/>
</dbReference>
<dbReference type="EMBL" id="FXAU01000001">
    <property type="protein sequence ID" value="SMG15444.1"/>
    <property type="molecule type" value="Genomic_DNA"/>
</dbReference>
<dbReference type="AlphaFoldDB" id="A0A1X7IKM3"/>
<dbReference type="STRING" id="561061.SAMN05660862_0959"/>
<dbReference type="GO" id="GO:0042910">
    <property type="term" value="F:xenobiotic transmembrane transporter activity"/>
    <property type="evidence" value="ECO:0007669"/>
    <property type="project" value="TreeGrafter"/>
</dbReference>
<reference evidence="1 2" key="1">
    <citation type="submission" date="2017-04" db="EMBL/GenBank/DDBJ databases">
        <authorList>
            <person name="Afonso C.L."/>
            <person name="Miller P.J."/>
            <person name="Scott M.A."/>
            <person name="Spackman E."/>
            <person name="Goraichik I."/>
            <person name="Dimitrov K.M."/>
            <person name="Suarez D.L."/>
            <person name="Swayne D.E."/>
        </authorList>
    </citation>
    <scope>NUCLEOTIDE SEQUENCE [LARGE SCALE GENOMIC DNA]</scope>
    <source>
        <strain evidence="1 2">DSM 22418</strain>
    </source>
</reference>
<dbReference type="Gene3D" id="3.30.70.1320">
    <property type="entry name" value="Multidrug efflux transporter AcrB pore domain like"/>
    <property type="match status" value="1"/>
</dbReference>
<evidence type="ECO:0000313" key="1">
    <source>
        <dbReference type="EMBL" id="SMG15444.1"/>
    </source>
</evidence>
<dbReference type="PANTHER" id="PTHR32063">
    <property type="match status" value="1"/>
</dbReference>
<dbReference type="Gene3D" id="3.30.70.1440">
    <property type="entry name" value="Multidrug efflux transporter AcrB pore domain"/>
    <property type="match status" value="1"/>
</dbReference>
<dbReference type="Gene3D" id="3.30.70.1430">
    <property type="entry name" value="Multidrug efflux transporter AcrB pore domain"/>
    <property type="match status" value="2"/>
</dbReference>
<dbReference type="PRINTS" id="PR00702">
    <property type="entry name" value="ACRIFLAVINRP"/>
</dbReference>
<dbReference type="Pfam" id="PF00873">
    <property type="entry name" value="ACR_tran"/>
    <property type="match status" value="1"/>
</dbReference>
<organism evidence="1 2">
    <name type="scientific">Sphingobacterium psychroaquaticum</name>
    <dbReference type="NCBI Taxonomy" id="561061"/>
    <lineage>
        <taxon>Bacteria</taxon>
        <taxon>Pseudomonadati</taxon>
        <taxon>Bacteroidota</taxon>
        <taxon>Sphingobacteriia</taxon>
        <taxon>Sphingobacteriales</taxon>
        <taxon>Sphingobacteriaceae</taxon>
        <taxon>Sphingobacterium</taxon>
    </lineage>
</organism>
<dbReference type="Gene3D" id="3.30.2090.10">
    <property type="entry name" value="Multidrug efflux transporter AcrB TolC docking domain, DN and DC subdomains"/>
    <property type="match status" value="2"/>
</dbReference>
<dbReference type="SUPFAM" id="SSF82866">
    <property type="entry name" value="Multidrug efflux transporter AcrB transmembrane domain"/>
    <property type="match status" value="2"/>
</dbReference>
<dbReference type="RefSeq" id="WP_085471777.1">
    <property type="nucleotide sequence ID" value="NZ_CP038029.1"/>
</dbReference>
<proteinExistence type="predicted"/>
<dbReference type="InterPro" id="IPR001036">
    <property type="entry name" value="Acrflvin-R"/>
</dbReference>
<dbReference type="SUPFAM" id="SSF82714">
    <property type="entry name" value="Multidrug efflux transporter AcrB TolC docking domain, DN and DC subdomains"/>
    <property type="match status" value="2"/>
</dbReference>
<dbReference type="Gene3D" id="1.20.1640.10">
    <property type="entry name" value="Multidrug efflux transporter AcrB transmembrane domain"/>
    <property type="match status" value="2"/>
</dbReference>
<evidence type="ECO:0000313" key="2">
    <source>
        <dbReference type="Proteomes" id="UP000192980"/>
    </source>
</evidence>
<keyword evidence="2" id="KW-1185">Reference proteome</keyword>
<dbReference type="OrthoDB" id="9758234at2"/>
<accession>A0A1X7IKM3</accession>